<dbReference type="Pfam" id="PF07394">
    <property type="entry name" value="DUF1501"/>
    <property type="match status" value="1"/>
</dbReference>
<keyword evidence="2" id="KW-1185">Reference proteome</keyword>
<protein>
    <submittedName>
        <fullName evidence="1">DUF1501 domain-containing protein</fullName>
    </submittedName>
</protein>
<dbReference type="Gene3D" id="3.40.720.10">
    <property type="entry name" value="Alkaline Phosphatase, subunit A"/>
    <property type="match status" value="1"/>
</dbReference>
<accession>A0ABV5HNL2</accession>
<proteinExistence type="predicted"/>
<organism evidence="1 2">
    <name type="scientific">Vibrio olivae</name>
    <dbReference type="NCBI Taxonomy" id="1243002"/>
    <lineage>
        <taxon>Bacteria</taxon>
        <taxon>Pseudomonadati</taxon>
        <taxon>Pseudomonadota</taxon>
        <taxon>Gammaproteobacteria</taxon>
        <taxon>Vibrionales</taxon>
        <taxon>Vibrionaceae</taxon>
        <taxon>Vibrio</taxon>
    </lineage>
</organism>
<dbReference type="EMBL" id="JBHMEP010000002">
    <property type="protein sequence ID" value="MFB9135830.1"/>
    <property type="molecule type" value="Genomic_DNA"/>
</dbReference>
<dbReference type="InterPro" id="IPR017850">
    <property type="entry name" value="Alkaline_phosphatase_core_sf"/>
</dbReference>
<evidence type="ECO:0000313" key="1">
    <source>
        <dbReference type="EMBL" id="MFB9135830.1"/>
    </source>
</evidence>
<gene>
    <name evidence="1" type="ORF">ACFFUV_12730</name>
</gene>
<dbReference type="PANTHER" id="PTHR43737:SF1">
    <property type="entry name" value="DUF1501 DOMAIN-CONTAINING PROTEIN"/>
    <property type="match status" value="1"/>
</dbReference>
<name>A0ABV5HNL2_9VIBR</name>
<sequence>MAISRRSFLYGLGASALLPSFGWSMGNSNGSNPQGYKALICVYLIGGNDGFNMLIPNDDTHYKEYKKARKSIAIPQNKLLPAGLTGVDSLGNDVEFGLHPSMKAMQTLCNKGYVNAVLNCGVLKKPMTKGQTEYAPGMLFSHNSQKDEWLKGNANATDSTGWGGRLMEQLVGTENSTVLPPLFSMSGATRYFNSGVKSNAYKGSHVESLEFRSPEITDIYKTMIEQDDVNKGEFHRLFADVTRDSVNYSEISSKVFATDDEPILKNSDYNLAQQFNSVMKFIKARETLGQNRQIFFVTLDGFDTHRNQGGTHYRLLETLSDSINRLYSSLESQGLEANVTTVTMSDFGRRIQPNASGTDHGWGSNQLVINGGSLIPGTTGTWPSLAEGSDDDYSTGRILPSTSVDQIGATLANWMGVSNSDMSKVFPSLSNFYPKILDFI</sequence>
<dbReference type="InterPro" id="IPR010869">
    <property type="entry name" value="DUF1501"/>
</dbReference>
<comment type="caution">
    <text evidence="1">The sequence shown here is derived from an EMBL/GenBank/DDBJ whole genome shotgun (WGS) entry which is preliminary data.</text>
</comment>
<dbReference type="SUPFAM" id="SSF53649">
    <property type="entry name" value="Alkaline phosphatase-like"/>
    <property type="match status" value="1"/>
</dbReference>
<reference evidence="1 2" key="1">
    <citation type="submission" date="2024-09" db="EMBL/GenBank/DDBJ databases">
        <authorList>
            <person name="Sun Q."/>
            <person name="Mori K."/>
        </authorList>
    </citation>
    <scope>NUCLEOTIDE SEQUENCE [LARGE SCALE GENOMIC DNA]</scope>
    <source>
        <strain evidence="1 2">CECT 8064</strain>
    </source>
</reference>
<evidence type="ECO:0000313" key="2">
    <source>
        <dbReference type="Proteomes" id="UP001589645"/>
    </source>
</evidence>
<dbReference type="RefSeq" id="WP_390193226.1">
    <property type="nucleotide sequence ID" value="NZ_JBHMEP010000002.1"/>
</dbReference>
<dbReference type="Proteomes" id="UP001589645">
    <property type="component" value="Unassembled WGS sequence"/>
</dbReference>
<dbReference type="PANTHER" id="PTHR43737">
    <property type="entry name" value="BLL7424 PROTEIN"/>
    <property type="match status" value="1"/>
</dbReference>